<dbReference type="STRING" id="1336337.A0A3N4JBI9"/>
<dbReference type="Proteomes" id="UP000276215">
    <property type="component" value="Unassembled WGS sequence"/>
</dbReference>
<name>A0A3N4JBI9_9PEZI</name>
<dbReference type="AlphaFoldDB" id="A0A3N4JBI9"/>
<dbReference type="EMBL" id="ML120423">
    <property type="protein sequence ID" value="RPA95639.1"/>
    <property type="molecule type" value="Genomic_DNA"/>
</dbReference>
<feature type="domain" description="DDE-1" evidence="1">
    <location>
        <begin position="5"/>
        <end position="66"/>
    </location>
</feature>
<dbReference type="GO" id="GO:0003676">
    <property type="term" value="F:nucleic acid binding"/>
    <property type="evidence" value="ECO:0007669"/>
    <property type="project" value="InterPro"/>
</dbReference>
<proteinExistence type="predicted"/>
<keyword evidence="3" id="KW-1185">Reference proteome</keyword>
<sequence>TADKAGARYRILLFDRYNLHVNISFLEHCINNKVIPIYLPPHTSHCLQPLNVSVFSTYKHAYYVELHEPYESHDCGVGKHNFYQMISKVQPIALTPENIRSRFWYAGIIPSDGTIILHQL</sequence>
<accession>A0A3N4JBI9</accession>
<evidence type="ECO:0000313" key="2">
    <source>
        <dbReference type="EMBL" id="RPA95639.1"/>
    </source>
</evidence>
<reference evidence="2 3" key="1">
    <citation type="journal article" date="2018" name="Nat. Ecol. Evol.">
        <title>Pezizomycetes genomes reveal the molecular basis of ectomycorrhizal truffle lifestyle.</title>
        <authorList>
            <person name="Murat C."/>
            <person name="Payen T."/>
            <person name="Noel B."/>
            <person name="Kuo A."/>
            <person name="Morin E."/>
            <person name="Chen J."/>
            <person name="Kohler A."/>
            <person name="Krizsan K."/>
            <person name="Balestrini R."/>
            <person name="Da Silva C."/>
            <person name="Montanini B."/>
            <person name="Hainaut M."/>
            <person name="Levati E."/>
            <person name="Barry K.W."/>
            <person name="Belfiori B."/>
            <person name="Cichocki N."/>
            <person name="Clum A."/>
            <person name="Dockter R.B."/>
            <person name="Fauchery L."/>
            <person name="Guy J."/>
            <person name="Iotti M."/>
            <person name="Le Tacon F."/>
            <person name="Lindquist E.A."/>
            <person name="Lipzen A."/>
            <person name="Malagnac F."/>
            <person name="Mello A."/>
            <person name="Molinier V."/>
            <person name="Miyauchi S."/>
            <person name="Poulain J."/>
            <person name="Riccioni C."/>
            <person name="Rubini A."/>
            <person name="Sitrit Y."/>
            <person name="Splivallo R."/>
            <person name="Traeger S."/>
            <person name="Wang M."/>
            <person name="Zifcakova L."/>
            <person name="Wipf D."/>
            <person name="Zambonelli A."/>
            <person name="Paolocci F."/>
            <person name="Nowrousian M."/>
            <person name="Ottonello S."/>
            <person name="Baldrian P."/>
            <person name="Spatafora J.W."/>
            <person name="Henrissat B."/>
            <person name="Nagy L.G."/>
            <person name="Aury J.M."/>
            <person name="Wincker P."/>
            <person name="Grigoriev I.V."/>
            <person name="Bonfante P."/>
            <person name="Martin F.M."/>
        </authorList>
    </citation>
    <scope>NUCLEOTIDE SEQUENCE [LARGE SCALE GENOMIC DNA]</scope>
    <source>
        <strain evidence="2 3">120613-1</strain>
    </source>
</reference>
<protein>
    <recommendedName>
        <fullName evidence="1">DDE-1 domain-containing protein</fullName>
    </recommendedName>
</protein>
<dbReference type="Pfam" id="PF03184">
    <property type="entry name" value="DDE_1"/>
    <property type="match status" value="1"/>
</dbReference>
<dbReference type="InterPro" id="IPR004875">
    <property type="entry name" value="DDE_SF_endonuclease_dom"/>
</dbReference>
<dbReference type="OrthoDB" id="5425161at2759"/>
<gene>
    <name evidence="2" type="ORF">L873DRAFT_1697201</name>
</gene>
<evidence type="ECO:0000313" key="3">
    <source>
        <dbReference type="Proteomes" id="UP000276215"/>
    </source>
</evidence>
<organism evidence="2 3">
    <name type="scientific">Choiromyces venosus 120613-1</name>
    <dbReference type="NCBI Taxonomy" id="1336337"/>
    <lineage>
        <taxon>Eukaryota</taxon>
        <taxon>Fungi</taxon>
        <taxon>Dikarya</taxon>
        <taxon>Ascomycota</taxon>
        <taxon>Pezizomycotina</taxon>
        <taxon>Pezizomycetes</taxon>
        <taxon>Pezizales</taxon>
        <taxon>Tuberaceae</taxon>
        <taxon>Choiromyces</taxon>
    </lineage>
</organism>
<evidence type="ECO:0000259" key="1">
    <source>
        <dbReference type="Pfam" id="PF03184"/>
    </source>
</evidence>
<feature type="non-terminal residue" evidence="2">
    <location>
        <position position="1"/>
    </location>
</feature>